<dbReference type="EMBL" id="JBHSAM010000028">
    <property type="protein sequence ID" value="MFC4101291.1"/>
    <property type="molecule type" value="Genomic_DNA"/>
</dbReference>
<dbReference type="Proteomes" id="UP001595715">
    <property type="component" value="Unassembled WGS sequence"/>
</dbReference>
<reference evidence="2" key="1">
    <citation type="journal article" date="2019" name="Int. J. Syst. Evol. Microbiol.">
        <title>The Global Catalogue of Microorganisms (GCM) 10K type strain sequencing project: providing services to taxonomists for standard genome sequencing and annotation.</title>
        <authorList>
            <consortium name="The Broad Institute Genomics Platform"/>
            <consortium name="The Broad Institute Genome Sequencing Center for Infectious Disease"/>
            <person name="Wu L."/>
            <person name="Ma J."/>
        </authorList>
    </citation>
    <scope>NUCLEOTIDE SEQUENCE [LARGE SCALE GENOMIC DNA]</scope>
    <source>
        <strain evidence="2">IBRC-M 10987</strain>
    </source>
</reference>
<evidence type="ECO:0000313" key="1">
    <source>
        <dbReference type="EMBL" id="MFC4101291.1"/>
    </source>
</evidence>
<keyword evidence="2" id="KW-1185">Reference proteome</keyword>
<accession>A0ABV8K5J6</accession>
<dbReference type="RefSeq" id="WP_377719910.1">
    <property type="nucleotide sequence ID" value="NZ_JBHSAM010000028.1"/>
</dbReference>
<sequence>MSQIISDLPLKEIERFYQDQALSADGTNPIPIKVRSVGEAAGRYEYVLELIDEGHLAGWDIRCA</sequence>
<gene>
    <name evidence="1" type="ORF">ACFOZ8_16745</name>
</gene>
<proteinExistence type="predicted"/>
<evidence type="ECO:0000313" key="2">
    <source>
        <dbReference type="Proteomes" id="UP001595715"/>
    </source>
</evidence>
<comment type="caution">
    <text evidence="1">The sequence shown here is derived from an EMBL/GenBank/DDBJ whole genome shotgun (WGS) entry which is preliminary data.</text>
</comment>
<protein>
    <submittedName>
        <fullName evidence="1">Uncharacterized protein</fullName>
    </submittedName>
</protein>
<organism evidence="1 2">
    <name type="scientific">Paenibacillus xanthanilyticus</name>
    <dbReference type="NCBI Taxonomy" id="1783531"/>
    <lineage>
        <taxon>Bacteria</taxon>
        <taxon>Bacillati</taxon>
        <taxon>Bacillota</taxon>
        <taxon>Bacilli</taxon>
        <taxon>Bacillales</taxon>
        <taxon>Paenibacillaceae</taxon>
        <taxon>Paenibacillus</taxon>
    </lineage>
</organism>
<name>A0ABV8K5J6_9BACL</name>